<dbReference type="InterPro" id="IPR052751">
    <property type="entry name" value="Plant_MAPKKK"/>
</dbReference>
<evidence type="ECO:0000256" key="2">
    <source>
        <dbReference type="ARBA" id="ARBA00022840"/>
    </source>
</evidence>
<dbReference type="GO" id="GO:0005524">
    <property type="term" value="F:ATP binding"/>
    <property type="evidence" value="ECO:0007669"/>
    <property type="project" value="UniProtKB-UniRule"/>
</dbReference>
<organism evidence="6 7">
    <name type="scientific">Stichopus japonicus</name>
    <name type="common">Sea cucumber</name>
    <dbReference type="NCBI Taxonomy" id="307972"/>
    <lineage>
        <taxon>Eukaryota</taxon>
        <taxon>Metazoa</taxon>
        <taxon>Echinodermata</taxon>
        <taxon>Eleutherozoa</taxon>
        <taxon>Echinozoa</taxon>
        <taxon>Holothuroidea</taxon>
        <taxon>Aspidochirotacea</taxon>
        <taxon>Aspidochirotida</taxon>
        <taxon>Stichopodidae</taxon>
        <taxon>Apostichopus</taxon>
    </lineage>
</organism>
<evidence type="ECO:0000256" key="3">
    <source>
        <dbReference type="PROSITE-ProRule" id="PRU10141"/>
    </source>
</evidence>
<dbReference type="EMBL" id="MRZV01000225">
    <property type="protein sequence ID" value="PIK55105.1"/>
    <property type="molecule type" value="Genomic_DNA"/>
</dbReference>
<feature type="domain" description="Protein kinase" evidence="5">
    <location>
        <begin position="252"/>
        <end position="505"/>
    </location>
</feature>
<dbReference type="PANTHER" id="PTHR48011">
    <property type="entry name" value="CCR4-NOT TRANSCRIPTIONAL COMPLEX SUBUNIT CAF120-RELATED"/>
    <property type="match status" value="1"/>
</dbReference>
<keyword evidence="7" id="KW-1185">Reference proteome</keyword>
<dbReference type="Gene3D" id="1.10.510.10">
    <property type="entry name" value="Transferase(Phosphotransferase) domain 1"/>
    <property type="match status" value="1"/>
</dbReference>
<dbReference type="InterPro" id="IPR017441">
    <property type="entry name" value="Protein_kinase_ATP_BS"/>
</dbReference>
<evidence type="ECO:0000259" key="5">
    <source>
        <dbReference type="PROSITE" id="PS50011"/>
    </source>
</evidence>
<keyword evidence="2 3" id="KW-0067">ATP-binding</keyword>
<evidence type="ECO:0000313" key="7">
    <source>
        <dbReference type="Proteomes" id="UP000230750"/>
    </source>
</evidence>
<dbReference type="GO" id="GO:0007165">
    <property type="term" value="P:signal transduction"/>
    <property type="evidence" value="ECO:0007669"/>
    <property type="project" value="TreeGrafter"/>
</dbReference>
<dbReference type="Gene3D" id="3.30.200.20">
    <property type="entry name" value="Phosphorylase Kinase, domain 1"/>
    <property type="match status" value="1"/>
</dbReference>
<accession>A0A2G8L4H2</accession>
<dbReference type="InterPro" id="IPR008271">
    <property type="entry name" value="Ser/Thr_kinase_AS"/>
</dbReference>
<comment type="caution">
    <text evidence="6">The sequence shown here is derived from an EMBL/GenBank/DDBJ whole genome shotgun (WGS) entry which is preliminary data.</text>
</comment>
<dbReference type="GO" id="GO:0004672">
    <property type="term" value="F:protein kinase activity"/>
    <property type="evidence" value="ECO:0007669"/>
    <property type="project" value="InterPro"/>
</dbReference>
<evidence type="ECO:0000256" key="1">
    <source>
        <dbReference type="ARBA" id="ARBA00022741"/>
    </source>
</evidence>
<dbReference type="PROSITE" id="PS00107">
    <property type="entry name" value="PROTEIN_KINASE_ATP"/>
    <property type="match status" value="1"/>
</dbReference>
<dbReference type="PROSITE" id="PS50011">
    <property type="entry name" value="PROTEIN_KINASE_DOM"/>
    <property type="match status" value="1"/>
</dbReference>
<dbReference type="InterPro" id="IPR011009">
    <property type="entry name" value="Kinase-like_dom_sf"/>
</dbReference>
<dbReference type="AlphaFoldDB" id="A0A2G8L4H2"/>
<gene>
    <name evidence="6" type="ORF">BSL78_08000</name>
</gene>
<feature type="region of interest" description="Disordered" evidence="4">
    <location>
        <begin position="43"/>
        <end position="64"/>
    </location>
</feature>
<dbReference type="CDD" id="cd00180">
    <property type="entry name" value="PKc"/>
    <property type="match status" value="1"/>
</dbReference>
<reference evidence="6 7" key="1">
    <citation type="journal article" date="2017" name="PLoS Biol.">
        <title>The sea cucumber genome provides insights into morphological evolution and visceral regeneration.</title>
        <authorList>
            <person name="Zhang X."/>
            <person name="Sun L."/>
            <person name="Yuan J."/>
            <person name="Sun Y."/>
            <person name="Gao Y."/>
            <person name="Zhang L."/>
            <person name="Li S."/>
            <person name="Dai H."/>
            <person name="Hamel J.F."/>
            <person name="Liu C."/>
            <person name="Yu Y."/>
            <person name="Liu S."/>
            <person name="Lin W."/>
            <person name="Guo K."/>
            <person name="Jin S."/>
            <person name="Xu P."/>
            <person name="Storey K.B."/>
            <person name="Huan P."/>
            <person name="Zhang T."/>
            <person name="Zhou Y."/>
            <person name="Zhang J."/>
            <person name="Lin C."/>
            <person name="Li X."/>
            <person name="Xing L."/>
            <person name="Huo D."/>
            <person name="Sun M."/>
            <person name="Wang L."/>
            <person name="Mercier A."/>
            <person name="Li F."/>
            <person name="Yang H."/>
            <person name="Xiang J."/>
        </authorList>
    </citation>
    <scope>NUCLEOTIDE SEQUENCE [LARGE SCALE GENOMIC DNA]</scope>
    <source>
        <strain evidence="6">Shaxun</strain>
        <tissue evidence="6">Muscle</tissue>
    </source>
</reference>
<dbReference type="InterPro" id="IPR000719">
    <property type="entry name" value="Prot_kinase_dom"/>
</dbReference>
<dbReference type="Proteomes" id="UP000230750">
    <property type="component" value="Unassembled WGS sequence"/>
</dbReference>
<name>A0A2G8L4H2_STIJA</name>
<keyword evidence="1 3" id="KW-0547">Nucleotide-binding</keyword>
<proteinExistence type="predicted"/>
<evidence type="ECO:0000313" key="6">
    <source>
        <dbReference type="EMBL" id="PIK55105.1"/>
    </source>
</evidence>
<sequence length="505" mass="56920">MNEFQHQQTQPALLRRSVWKKVVSTLNCCSHLRSDTYEVCEPYEPRPSSSAQTSSHGSRNNSQQRVGHVIELQGKRSSPLATQSFQTKCSIIKAKSPLNATPKVQRKVRKSSSPLRKLRASPEVTLIQPTNTLVNNKGRRHPTKLQEMTNLRYQLSGIDMTEPKKTTAEPVKATAEPVKGTAEPVKGTAEIVKATTKPVKALSEPMMFKPKQTQEKKVVVRKTKKMLRLQRLFPECELLLQSDFQHVLHPTVNKPITLGRGAYGVVTLMKNMKTGRLCAVKTFQNHLRNAKIFKNAKLEIQMLTKLRGLKCVPELFGIVPAEGNTGVPSVVQEFIGEQNTLKTWTLQAALKKKILSTAAIVRIALSIVKALIDVHSRGVLHCDLKPDNIMLMPGFQNQKDPQIKIIDFGKAVNMADKPKYEHFRPKRQAEVLKRCYHIDPAVISGTMPYTEYSEIYSLGMMFMQMAGNQIPYLKYTGEMCVNRNFVQRSTMDNVLMLLTTYIGIL</sequence>
<protein>
    <recommendedName>
        <fullName evidence="5">Protein kinase domain-containing protein</fullName>
    </recommendedName>
</protein>
<dbReference type="SUPFAM" id="SSF56112">
    <property type="entry name" value="Protein kinase-like (PK-like)"/>
    <property type="match status" value="1"/>
</dbReference>
<dbReference type="PROSITE" id="PS00108">
    <property type="entry name" value="PROTEIN_KINASE_ST"/>
    <property type="match status" value="1"/>
</dbReference>
<dbReference type="PANTHER" id="PTHR48011:SF4">
    <property type="entry name" value="MITOGEN-ACTIVATED PROTEIN KINASE KINASE KINASE 19"/>
    <property type="match status" value="1"/>
</dbReference>
<evidence type="ECO:0000256" key="4">
    <source>
        <dbReference type="SAM" id="MobiDB-lite"/>
    </source>
</evidence>
<dbReference type="OrthoDB" id="10067432at2759"/>
<feature type="binding site" evidence="3">
    <location>
        <position position="281"/>
    </location>
    <ligand>
        <name>ATP</name>
        <dbReference type="ChEBI" id="CHEBI:30616"/>
    </ligand>
</feature>
<dbReference type="Pfam" id="PF00069">
    <property type="entry name" value="Pkinase"/>
    <property type="match status" value="1"/>
</dbReference>
<dbReference type="SMART" id="SM00220">
    <property type="entry name" value="S_TKc"/>
    <property type="match status" value="1"/>
</dbReference>
<dbReference type="STRING" id="307972.A0A2G8L4H2"/>
<feature type="compositionally biased region" description="Polar residues" evidence="4">
    <location>
        <begin position="47"/>
        <end position="64"/>
    </location>
</feature>